<dbReference type="Gramene" id="PNT63607">
    <property type="protein sequence ID" value="PNT63607"/>
    <property type="gene ID" value="BRADI_4g18298v3"/>
</dbReference>
<sequence>MEWSCSPTAPSPPPLPYPRHANHLALSASAADARPCHLCSAHNYDKASSGGYIEEARSLSAGKANGKQEKLTISRCNTFGQFYGFCGSRTAWFHSNNLKMDLSAVCSEHSAVV</sequence>
<reference evidence="2" key="3">
    <citation type="submission" date="2018-08" db="UniProtKB">
        <authorList>
            <consortium name="EnsemblPlants"/>
        </authorList>
    </citation>
    <scope>IDENTIFICATION</scope>
    <source>
        <strain evidence="2">cv. Bd21</strain>
    </source>
</reference>
<evidence type="ECO:0000313" key="1">
    <source>
        <dbReference type="EMBL" id="PNT63607.1"/>
    </source>
</evidence>
<accession>A0A2K2CNI9</accession>
<evidence type="ECO:0000313" key="2">
    <source>
        <dbReference type="EnsemblPlants" id="PNT63607"/>
    </source>
</evidence>
<organism evidence="1">
    <name type="scientific">Brachypodium distachyon</name>
    <name type="common">Purple false brome</name>
    <name type="synonym">Trachynia distachya</name>
    <dbReference type="NCBI Taxonomy" id="15368"/>
    <lineage>
        <taxon>Eukaryota</taxon>
        <taxon>Viridiplantae</taxon>
        <taxon>Streptophyta</taxon>
        <taxon>Embryophyta</taxon>
        <taxon>Tracheophyta</taxon>
        <taxon>Spermatophyta</taxon>
        <taxon>Magnoliopsida</taxon>
        <taxon>Liliopsida</taxon>
        <taxon>Poales</taxon>
        <taxon>Poaceae</taxon>
        <taxon>BOP clade</taxon>
        <taxon>Pooideae</taxon>
        <taxon>Stipodae</taxon>
        <taxon>Brachypodieae</taxon>
        <taxon>Brachypodium</taxon>
    </lineage>
</organism>
<keyword evidence="3" id="KW-1185">Reference proteome</keyword>
<reference evidence="1 2" key="1">
    <citation type="journal article" date="2010" name="Nature">
        <title>Genome sequencing and analysis of the model grass Brachypodium distachyon.</title>
        <authorList>
            <consortium name="International Brachypodium Initiative"/>
        </authorList>
    </citation>
    <scope>NUCLEOTIDE SEQUENCE [LARGE SCALE GENOMIC DNA]</scope>
    <source>
        <strain evidence="1 2">Bd21</strain>
    </source>
</reference>
<dbReference type="InParanoid" id="A0A2K2CNI9"/>
<dbReference type="EnsemblPlants" id="PNT63607">
    <property type="protein sequence ID" value="PNT63607"/>
    <property type="gene ID" value="BRADI_4g18298v3"/>
</dbReference>
<evidence type="ECO:0000313" key="3">
    <source>
        <dbReference type="Proteomes" id="UP000008810"/>
    </source>
</evidence>
<protein>
    <submittedName>
        <fullName evidence="1 2">Uncharacterized protein</fullName>
    </submittedName>
</protein>
<proteinExistence type="predicted"/>
<dbReference type="Proteomes" id="UP000008810">
    <property type="component" value="Chromosome 4"/>
</dbReference>
<reference evidence="1" key="2">
    <citation type="submission" date="2017-06" db="EMBL/GenBank/DDBJ databases">
        <title>WGS assembly of Brachypodium distachyon.</title>
        <authorList>
            <consortium name="The International Brachypodium Initiative"/>
            <person name="Lucas S."/>
            <person name="Harmon-Smith M."/>
            <person name="Lail K."/>
            <person name="Tice H."/>
            <person name="Grimwood J."/>
            <person name="Bruce D."/>
            <person name="Barry K."/>
            <person name="Shu S."/>
            <person name="Lindquist E."/>
            <person name="Wang M."/>
            <person name="Pitluck S."/>
            <person name="Vogel J.P."/>
            <person name="Garvin D.F."/>
            <person name="Mockler T.C."/>
            <person name="Schmutz J."/>
            <person name="Rokhsar D."/>
            <person name="Bevan M.W."/>
        </authorList>
    </citation>
    <scope>NUCLEOTIDE SEQUENCE</scope>
    <source>
        <strain evidence="1">Bd21</strain>
    </source>
</reference>
<name>A0A2K2CNI9_BRADI</name>
<dbReference type="AlphaFoldDB" id="A0A2K2CNI9"/>
<gene>
    <name evidence="1" type="ORF">BRADI_4g18298v3</name>
</gene>
<dbReference type="EMBL" id="CM000883">
    <property type="protein sequence ID" value="PNT63607.1"/>
    <property type="molecule type" value="Genomic_DNA"/>
</dbReference>